<dbReference type="Proteomes" id="UP001589810">
    <property type="component" value="Unassembled WGS sequence"/>
</dbReference>
<dbReference type="EMBL" id="JBHLUD010000013">
    <property type="protein sequence ID" value="MFC0546894.1"/>
    <property type="molecule type" value="Genomic_DNA"/>
</dbReference>
<dbReference type="RefSeq" id="WP_273937132.1">
    <property type="nucleotide sequence ID" value="NZ_CP097263.1"/>
</dbReference>
<accession>A0ABV6N2S8</accession>
<sequence length="130" mass="14152">MAEMPTTKKSPVRLHHDPEALRWARLAKGWKQQELARELGILPTTLCQMEAGTRSAGPRLLPKVAAILGCPISILEAKRNPSKHAAALRALADLVELYPDLVTCGTYLRAVADPPELENPEFPLPGNEAA</sequence>
<reference evidence="2 3" key="1">
    <citation type="submission" date="2024-09" db="EMBL/GenBank/DDBJ databases">
        <authorList>
            <person name="Sun Q."/>
            <person name="Mori K."/>
        </authorList>
    </citation>
    <scope>NUCLEOTIDE SEQUENCE [LARGE SCALE GENOMIC DNA]</scope>
    <source>
        <strain evidence="2 3">TBRC 1432</strain>
    </source>
</reference>
<dbReference type="PROSITE" id="PS50943">
    <property type="entry name" value="HTH_CROC1"/>
    <property type="match status" value="1"/>
</dbReference>
<dbReference type="CDD" id="cd00093">
    <property type="entry name" value="HTH_XRE"/>
    <property type="match status" value="1"/>
</dbReference>
<keyword evidence="3" id="KW-1185">Reference proteome</keyword>
<proteinExistence type="predicted"/>
<protein>
    <submittedName>
        <fullName evidence="2">Helix-turn-helix domain-containing protein</fullName>
    </submittedName>
</protein>
<organism evidence="2 3">
    <name type="scientific">Kutzneria chonburiensis</name>
    <dbReference type="NCBI Taxonomy" id="1483604"/>
    <lineage>
        <taxon>Bacteria</taxon>
        <taxon>Bacillati</taxon>
        <taxon>Actinomycetota</taxon>
        <taxon>Actinomycetes</taxon>
        <taxon>Pseudonocardiales</taxon>
        <taxon>Pseudonocardiaceae</taxon>
        <taxon>Kutzneria</taxon>
    </lineage>
</organism>
<evidence type="ECO:0000313" key="2">
    <source>
        <dbReference type="EMBL" id="MFC0546894.1"/>
    </source>
</evidence>
<dbReference type="SUPFAM" id="SSF47413">
    <property type="entry name" value="lambda repressor-like DNA-binding domains"/>
    <property type="match status" value="1"/>
</dbReference>
<evidence type="ECO:0000313" key="3">
    <source>
        <dbReference type="Proteomes" id="UP001589810"/>
    </source>
</evidence>
<feature type="domain" description="HTH cro/C1-type" evidence="1">
    <location>
        <begin position="21"/>
        <end position="75"/>
    </location>
</feature>
<dbReference type="InterPro" id="IPR001387">
    <property type="entry name" value="Cro/C1-type_HTH"/>
</dbReference>
<comment type="caution">
    <text evidence="2">The sequence shown here is derived from an EMBL/GenBank/DDBJ whole genome shotgun (WGS) entry which is preliminary data.</text>
</comment>
<dbReference type="Pfam" id="PF01381">
    <property type="entry name" value="HTH_3"/>
    <property type="match status" value="1"/>
</dbReference>
<gene>
    <name evidence="2" type="ORF">ACFFH7_35665</name>
</gene>
<dbReference type="Gene3D" id="1.10.260.40">
    <property type="entry name" value="lambda repressor-like DNA-binding domains"/>
    <property type="match status" value="1"/>
</dbReference>
<dbReference type="SMART" id="SM00530">
    <property type="entry name" value="HTH_XRE"/>
    <property type="match status" value="1"/>
</dbReference>
<evidence type="ECO:0000259" key="1">
    <source>
        <dbReference type="PROSITE" id="PS50943"/>
    </source>
</evidence>
<dbReference type="InterPro" id="IPR010982">
    <property type="entry name" value="Lambda_DNA-bd_dom_sf"/>
</dbReference>
<name>A0ABV6N2S8_9PSEU</name>